<evidence type="ECO:0000256" key="2">
    <source>
        <dbReference type="ARBA" id="ARBA00022679"/>
    </source>
</evidence>
<dbReference type="PANTHER" id="PTHR11926">
    <property type="entry name" value="GLUCOSYL/GLUCURONOSYL TRANSFERASES"/>
    <property type="match status" value="1"/>
</dbReference>
<dbReference type="CDD" id="cd03784">
    <property type="entry name" value="GT1_Gtf-like"/>
    <property type="match status" value="1"/>
</dbReference>
<keyword evidence="2 3" id="KW-0808">Transferase</keyword>
<dbReference type="FunFam" id="3.40.50.2000:FF:000019">
    <property type="entry name" value="Glycosyltransferase"/>
    <property type="match status" value="1"/>
</dbReference>
<keyword evidence="3" id="KW-0328">Glycosyltransferase</keyword>
<dbReference type="InterPro" id="IPR002213">
    <property type="entry name" value="UDP_glucos_trans"/>
</dbReference>
<evidence type="ECO:0000256" key="4">
    <source>
        <dbReference type="RuleBase" id="RU362057"/>
    </source>
</evidence>
<evidence type="ECO:0000256" key="1">
    <source>
        <dbReference type="ARBA" id="ARBA00009995"/>
    </source>
</evidence>
<dbReference type="GO" id="GO:0080043">
    <property type="term" value="F:quercetin 3-O-glucosyltransferase activity"/>
    <property type="evidence" value="ECO:0007669"/>
    <property type="project" value="TreeGrafter"/>
</dbReference>
<sequence>MFNPPRIIVVTYPAQGHLNPALQFSKNLTAIGAEVTFFTSLSAYRRMNTLSFPNSLTFFPFSDGHDDSVGFDPKNSLDHYMFELSHCGSQALSDLIVSGEKEGRPFCCVVYTLLLPWAGKVAKELRVPSALLWIQAATVFDIYYYYFHGYDGVMSNNYGDSSSLIELPGLPLKLTGIDLPSLMDSANIYTFAMPTLKDLFEMLDKEGNPKVFVNTFNDLEPKAIKAIGKFDLIGIGPLIPSAFLGGKDPSDTSFGGDLLQHPKDYYMEWLSSKPKGSVIYVSFGSMSKLSKPQMEEIGRALLDIKRPFLWVNIGEEGEDELSCREELEKLGMIVPWCSQMEILSNPSLGCFVTHCGWNSTLESLVCGIPIVGFPQWSDQGTNAKLVMETWKSGVRARANQDGIVEGDEIKKCLELVMGDGEKGEEIRRNAKKWKDLGREAAMDDGSSYKNLKAFLDEIIQDRN</sequence>
<dbReference type="EMBL" id="JAEACU010000007">
    <property type="protein sequence ID" value="KAH7521576.1"/>
    <property type="molecule type" value="Genomic_DNA"/>
</dbReference>
<dbReference type="PANTHER" id="PTHR11926:SF870">
    <property type="entry name" value="UDP-GLYCOSYLTRANSFERASE 75B1"/>
    <property type="match status" value="1"/>
</dbReference>
<dbReference type="InterPro" id="IPR035595">
    <property type="entry name" value="UDP_glycos_trans_CS"/>
</dbReference>
<dbReference type="GO" id="GO:0080044">
    <property type="term" value="F:quercetin 7-O-glucosyltransferase activity"/>
    <property type="evidence" value="ECO:0007669"/>
    <property type="project" value="TreeGrafter"/>
</dbReference>
<evidence type="ECO:0000313" key="6">
    <source>
        <dbReference type="Proteomes" id="UP000813462"/>
    </source>
</evidence>
<dbReference type="Gene3D" id="3.40.50.2000">
    <property type="entry name" value="Glycogen Phosphorylase B"/>
    <property type="match status" value="2"/>
</dbReference>
<dbReference type="OrthoDB" id="5835829at2759"/>
<dbReference type="SUPFAM" id="SSF53756">
    <property type="entry name" value="UDP-Glycosyltransferase/glycogen phosphorylase"/>
    <property type="match status" value="1"/>
</dbReference>
<dbReference type="PROSITE" id="PS00375">
    <property type="entry name" value="UDPGT"/>
    <property type="match status" value="1"/>
</dbReference>
<evidence type="ECO:0000256" key="3">
    <source>
        <dbReference type="RuleBase" id="RU003718"/>
    </source>
</evidence>
<gene>
    <name evidence="5" type="ORF">FEM48_Zijuj07G0048000</name>
</gene>
<organism evidence="5 6">
    <name type="scientific">Ziziphus jujuba var. spinosa</name>
    <dbReference type="NCBI Taxonomy" id="714518"/>
    <lineage>
        <taxon>Eukaryota</taxon>
        <taxon>Viridiplantae</taxon>
        <taxon>Streptophyta</taxon>
        <taxon>Embryophyta</taxon>
        <taxon>Tracheophyta</taxon>
        <taxon>Spermatophyta</taxon>
        <taxon>Magnoliopsida</taxon>
        <taxon>eudicotyledons</taxon>
        <taxon>Gunneridae</taxon>
        <taxon>Pentapetalae</taxon>
        <taxon>rosids</taxon>
        <taxon>fabids</taxon>
        <taxon>Rosales</taxon>
        <taxon>Rhamnaceae</taxon>
        <taxon>Paliureae</taxon>
        <taxon>Ziziphus</taxon>
    </lineage>
</organism>
<evidence type="ECO:0000313" key="5">
    <source>
        <dbReference type="EMBL" id="KAH7521576.1"/>
    </source>
</evidence>
<comment type="similarity">
    <text evidence="1 3">Belongs to the UDP-glycosyltransferase family.</text>
</comment>
<proteinExistence type="inferred from homology"/>
<accession>A0A978V2J3</accession>
<dbReference type="AlphaFoldDB" id="A0A978V2J3"/>
<comment type="caution">
    <text evidence="5">The sequence shown here is derived from an EMBL/GenBank/DDBJ whole genome shotgun (WGS) entry which is preliminary data.</text>
</comment>
<dbReference type="Proteomes" id="UP000813462">
    <property type="component" value="Unassembled WGS sequence"/>
</dbReference>
<dbReference type="Pfam" id="PF00201">
    <property type="entry name" value="UDPGT"/>
    <property type="match status" value="1"/>
</dbReference>
<name>A0A978V2J3_ZIZJJ</name>
<dbReference type="EC" id="2.4.1.-" evidence="4"/>
<reference evidence="5" key="1">
    <citation type="journal article" date="2021" name="Front. Plant Sci.">
        <title>Chromosome-Scale Genome Assembly for Chinese Sour Jujube and Insights Into Its Genome Evolution and Domestication Signature.</title>
        <authorList>
            <person name="Shen L.-Y."/>
            <person name="Luo H."/>
            <person name="Wang X.-L."/>
            <person name="Wang X.-M."/>
            <person name="Qiu X.-J."/>
            <person name="Liu H."/>
            <person name="Zhou S.-S."/>
            <person name="Jia K.-H."/>
            <person name="Nie S."/>
            <person name="Bao Y.-T."/>
            <person name="Zhang R.-G."/>
            <person name="Yun Q.-Z."/>
            <person name="Chai Y.-H."/>
            <person name="Lu J.-Y."/>
            <person name="Li Y."/>
            <person name="Zhao S.-W."/>
            <person name="Mao J.-F."/>
            <person name="Jia S.-G."/>
            <person name="Mao Y.-M."/>
        </authorList>
    </citation>
    <scope>NUCLEOTIDE SEQUENCE</scope>
    <source>
        <strain evidence="5">AT0</strain>
        <tissue evidence="5">Leaf</tissue>
    </source>
</reference>
<protein>
    <recommendedName>
        <fullName evidence="4">Glycosyltransferase</fullName>
        <ecNumber evidence="4">2.4.1.-</ecNumber>
    </recommendedName>
</protein>